<reference evidence="6" key="2">
    <citation type="journal article" date="2019" name="IMA Fungus">
        <title>Genome sequencing and comparison of five Tilletia species to identify candidate genes for the detection of regulated species infecting wheat.</title>
        <authorList>
            <person name="Nguyen H.D.T."/>
            <person name="Sultana T."/>
            <person name="Kesanakurti P."/>
            <person name="Hambleton S."/>
        </authorList>
    </citation>
    <scope>NUCLEOTIDE SEQUENCE</scope>
    <source>
        <strain evidence="6">DAOMC 236422</strain>
    </source>
</reference>
<feature type="compositionally biased region" description="Polar residues" evidence="3">
    <location>
        <begin position="96"/>
        <end position="110"/>
    </location>
</feature>
<sequence>MIAGLRPSIATTYFLLLLAALVTFVSASPLPVNTESSARRISSPPSNFAQSAPQPRLVKVLTNLLKVNLTNILSTPDPALALGRTLSGSDLPDPISSITSSPNPLTNTDSPLPLPADIRNTIIQKTTMYSGAAYCPSVEAGNWTCGMLCDANPDFNLTSNGGDGSSKQRWFAGWNPTTKEIIVARQGSDFSHLLTFLYVADFLPQKLNAEAAKTFSRLPNSSRASSPQVPVGPLTNNLSSPLTGPSLADYAVVNMGFQSAWSQTYSDIKTQVQALLEDHPDAVRVFVTGHSLGATIAVLDGIALRNVVPTSVQVEISVTGQPRVGNPVFAALLDQLVQTPAENFVYHITGYQHSSNEIWIPTANSNSSTPAVLCPGKENQNCALSQVLNLAVKEHAGPYFGHYVGVPADCRA</sequence>
<feature type="signal peptide" evidence="4">
    <location>
        <begin position="1"/>
        <end position="27"/>
    </location>
</feature>
<reference evidence="6" key="1">
    <citation type="submission" date="2016-04" db="EMBL/GenBank/DDBJ databases">
        <authorList>
            <person name="Nguyen H.D."/>
            <person name="Samba Siva P."/>
            <person name="Cullis J."/>
            <person name="Levesque C.A."/>
            <person name="Hambleton S."/>
        </authorList>
    </citation>
    <scope>NUCLEOTIDE SEQUENCE</scope>
    <source>
        <strain evidence="6">DAOMC 236422</strain>
    </source>
</reference>
<evidence type="ECO:0000256" key="3">
    <source>
        <dbReference type="SAM" id="MobiDB-lite"/>
    </source>
</evidence>
<dbReference type="Gene3D" id="3.40.50.1820">
    <property type="entry name" value="alpha/beta hydrolase"/>
    <property type="match status" value="2"/>
</dbReference>
<dbReference type="InterPro" id="IPR002921">
    <property type="entry name" value="Fungal_lipase-type"/>
</dbReference>
<organism evidence="6 7">
    <name type="scientific">Tilletia walkeri</name>
    <dbReference type="NCBI Taxonomy" id="117179"/>
    <lineage>
        <taxon>Eukaryota</taxon>
        <taxon>Fungi</taxon>
        <taxon>Dikarya</taxon>
        <taxon>Basidiomycota</taxon>
        <taxon>Ustilaginomycotina</taxon>
        <taxon>Exobasidiomycetes</taxon>
        <taxon>Tilletiales</taxon>
        <taxon>Tilletiaceae</taxon>
        <taxon>Tilletia</taxon>
    </lineage>
</organism>
<evidence type="ECO:0000256" key="4">
    <source>
        <dbReference type="SAM" id="SignalP"/>
    </source>
</evidence>
<feature type="domain" description="Fungal lipase-type" evidence="5">
    <location>
        <begin position="250"/>
        <end position="348"/>
    </location>
</feature>
<dbReference type="EMBL" id="LWDG02000328">
    <property type="protein sequence ID" value="KAE8266487.1"/>
    <property type="molecule type" value="Genomic_DNA"/>
</dbReference>
<comment type="caution">
    <text evidence="6">The sequence shown here is derived from an EMBL/GenBank/DDBJ whole genome shotgun (WGS) entry which is preliminary data.</text>
</comment>
<dbReference type="InterPro" id="IPR029058">
    <property type="entry name" value="AB_hydrolase_fold"/>
</dbReference>
<keyword evidence="7" id="KW-1185">Reference proteome</keyword>
<evidence type="ECO:0000313" key="7">
    <source>
        <dbReference type="Proteomes" id="UP000078113"/>
    </source>
</evidence>
<dbReference type="CDD" id="cd00519">
    <property type="entry name" value="Lipase_3"/>
    <property type="match status" value="1"/>
</dbReference>
<name>A0A8X7T2G9_9BASI</name>
<evidence type="ECO:0000256" key="2">
    <source>
        <dbReference type="ARBA" id="ARBA00022801"/>
    </source>
</evidence>
<evidence type="ECO:0000313" key="6">
    <source>
        <dbReference type="EMBL" id="KAE8266487.1"/>
    </source>
</evidence>
<proteinExistence type="predicted"/>
<evidence type="ECO:0000259" key="5">
    <source>
        <dbReference type="Pfam" id="PF01764"/>
    </source>
</evidence>
<dbReference type="GO" id="GO:0006629">
    <property type="term" value="P:lipid metabolic process"/>
    <property type="evidence" value="ECO:0007669"/>
    <property type="project" value="InterPro"/>
</dbReference>
<protein>
    <recommendedName>
        <fullName evidence="5">Fungal lipase-type domain-containing protein</fullName>
    </recommendedName>
</protein>
<feature type="region of interest" description="Disordered" evidence="3">
    <location>
        <begin position="93"/>
        <end position="112"/>
    </location>
</feature>
<keyword evidence="1 4" id="KW-0732">Signal</keyword>
<dbReference type="SUPFAM" id="SSF53474">
    <property type="entry name" value="alpha/beta-Hydrolases"/>
    <property type="match status" value="1"/>
</dbReference>
<dbReference type="AlphaFoldDB" id="A0A8X7T2G9"/>
<gene>
    <name evidence="6" type="ORF">A4X09_0g5863</name>
</gene>
<feature type="chain" id="PRO_5036469704" description="Fungal lipase-type domain-containing protein" evidence="4">
    <location>
        <begin position="28"/>
        <end position="412"/>
    </location>
</feature>
<dbReference type="Proteomes" id="UP000078113">
    <property type="component" value="Unassembled WGS sequence"/>
</dbReference>
<dbReference type="PANTHER" id="PTHR46640">
    <property type="entry name" value="TRIACYLGLYCEROL LIPASE, PUTATIVE (AFU_ORTHOLOGUE AFUA_6G06510)-RELATED"/>
    <property type="match status" value="1"/>
</dbReference>
<evidence type="ECO:0000256" key="1">
    <source>
        <dbReference type="ARBA" id="ARBA00022729"/>
    </source>
</evidence>
<keyword evidence="2" id="KW-0378">Hydrolase</keyword>
<dbReference type="GO" id="GO:0016787">
    <property type="term" value="F:hydrolase activity"/>
    <property type="evidence" value="ECO:0007669"/>
    <property type="project" value="UniProtKB-KW"/>
</dbReference>
<dbReference type="InterPro" id="IPR051299">
    <property type="entry name" value="AB_hydrolase_lip/est"/>
</dbReference>
<accession>A0A8X7T2G9</accession>
<dbReference type="Pfam" id="PF01764">
    <property type="entry name" value="Lipase_3"/>
    <property type="match status" value="1"/>
</dbReference>
<dbReference type="PANTHER" id="PTHR46640:SF1">
    <property type="entry name" value="FUNGAL LIPASE-LIKE DOMAIN-CONTAINING PROTEIN-RELATED"/>
    <property type="match status" value="1"/>
</dbReference>